<dbReference type="Proteomes" id="UP000191124">
    <property type="component" value="Unassembled WGS sequence"/>
</dbReference>
<keyword evidence="2 5" id="KW-0560">Oxidoreductase</keyword>
<comment type="similarity">
    <text evidence="1 5">Belongs to the aldehyde dehydrogenase family.</text>
</comment>
<dbReference type="Gene3D" id="3.40.605.10">
    <property type="entry name" value="Aldehyde Dehydrogenase, Chain A, domain 1"/>
    <property type="match status" value="1"/>
</dbReference>
<evidence type="ECO:0000259" key="6">
    <source>
        <dbReference type="Pfam" id="PF00171"/>
    </source>
</evidence>
<dbReference type="CDD" id="cd07091">
    <property type="entry name" value="ALDH_F1-2_Ald2-like"/>
    <property type="match status" value="1"/>
</dbReference>
<dbReference type="PANTHER" id="PTHR11699">
    <property type="entry name" value="ALDEHYDE DEHYDROGENASE-RELATED"/>
    <property type="match status" value="1"/>
</dbReference>
<dbReference type="RefSeq" id="WP_078181155.1">
    <property type="nucleotide sequence ID" value="NZ_MUAL01000036.1"/>
</dbReference>
<protein>
    <submittedName>
        <fullName evidence="7">Betaine-aldehyde dehydrogenase</fullName>
    </submittedName>
</protein>
<evidence type="ECO:0000256" key="2">
    <source>
        <dbReference type="ARBA" id="ARBA00023002"/>
    </source>
</evidence>
<gene>
    <name evidence="7" type="ORF">BW892_17960</name>
</gene>
<dbReference type="SUPFAM" id="SSF53720">
    <property type="entry name" value="ALDH-like"/>
    <property type="match status" value="1"/>
</dbReference>
<dbReference type="InterPro" id="IPR016163">
    <property type="entry name" value="Ald_DH_C"/>
</dbReference>
<evidence type="ECO:0000256" key="3">
    <source>
        <dbReference type="ARBA" id="ARBA00023027"/>
    </source>
</evidence>
<dbReference type="EMBL" id="MUAL01000036">
    <property type="protein sequence ID" value="OOR22749.1"/>
    <property type="molecule type" value="Genomic_DNA"/>
</dbReference>
<feature type="active site" evidence="4">
    <location>
        <position position="266"/>
    </location>
</feature>
<dbReference type="GO" id="GO:0019752">
    <property type="term" value="P:carboxylic acid metabolic process"/>
    <property type="evidence" value="ECO:0007669"/>
    <property type="project" value="UniProtKB-ARBA"/>
</dbReference>
<dbReference type="AlphaFoldDB" id="A0A1S9UKJ5"/>
<proteinExistence type="inferred from homology"/>
<sequence length="494" mass="53665">MSQLAVNLHEKVEKFLQGTKKLYVNGAFIESASGKTFKTPNPATGETLAIVAEAGREDIHKAVVAARMAFDEGPWSRMSTAERSRLMYKLADLMEEHKEELAQLETLDNGKPIRETLAADVPLAIEHMRYYAGWATKIVGQTIPVSGEYFNYTRHEAVGVVGQIIPWNFPLLMAMWKMGAALATGCTIVLKPAEQTPLSALYLAELIEEAGFPKGVVNIVPGFGETAGQALVNHPLVDKIAFTGSTPVGKQIMRQASESLKRVTLELGGKSPNIILPDADLSRAIPAALSGVMFNQGQVCCAGSRLFIPKKMYDNVMADLVLYSKKLNQGAGLNPETTIGPLVSEEQQKRVMGYIEKGIAEGAEVLCGGNKPFDQGYFVSPTVFADVNDEMTIAKEEIFGPVISALPFNDIDEVIDRANKSQFGLAAGVWTENVKTAHYIAGKVRAGTVWVNCYNVFDAASPFGGFKQSGLGREMGSYALNNYTEVKSVWINLN</sequence>
<accession>A0A1S9UKJ5</accession>
<evidence type="ECO:0000313" key="8">
    <source>
        <dbReference type="Proteomes" id="UP000191124"/>
    </source>
</evidence>
<organism evidence="7 8">
    <name type="scientific">Bacillus cereus</name>
    <dbReference type="NCBI Taxonomy" id="1396"/>
    <lineage>
        <taxon>Bacteria</taxon>
        <taxon>Bacillati</taxon>
        <taxon>Bacillota</taxon>
        <taxon>Bacilli</taxon>
        <taxon>Bacillales</taxon>
        <taxon>Bacillaceae</taxon>
        <taxon>Bacillus</taxon>
        <taxon>Bacillus cereus group</taxon>
    </lineage>
</organism>
<name>A0A1S9UKJ5_BACCE</name>
<dbReference type="FunFam" id="3.40.605.10:FF:000011">
    <property type="entry name" value="ALD5p Mitochondrial aldehyde dehydrogenase"/>
    <property type="match status" value="1"/>
</dbReference>
<keyword evidence="3" id="KW-0520">NAD</keyword>
<reference evidence="7 8" key="1">
    <citation type="submission" date="2017-01" db="EMBL/GenBank/DDBJ databases">
        <title>Bacillus cereus isolates.</title>
        <authorList>
            <person name="Beno S.M."/>
        </authorList>
    </citation>
    <scope>NUCLEOTIDE SEQUENCE [LARGE SCALE GENOMIC DNA]</scope>
    <source>
        <strain evidence="7 8">FSL M7-1219</strain>
    </source>
</reference>
<dbReference type="GO" id="GO:0016620">
    <property type="term" value="F:oxidoreductase activity, acting on the aldehyde or oxo group of donors, NAD or NADP as acceptor"/>
    <property type="evidence" value="ECO:0007669"/>
    <property type="project" value="InterPro"/>
</dbReference>
<dbReference type="InterPro" id="IPR016162">
    <property type="entry name" value="Ald_DH_N"/>
</dbReference>
<evidence type="ECO:0000256" key="5">
    <source>
        <dbReference type="RuleBase" id="RU003345"/>
    </source>
</evidence>
<dbReference type="Gene3D" id="3.40.309.10">
    <property type="entry name" value="Aldehyde Dehydrogenase, Chain A, domain 2"/>
    <property type="match status" value="1"/>
</dbReference>
<dbReference type="FunFam" id="3.40.309.10:FF:000001">
    <property type="entry name" value="Mitochondrial aldehyde dehydrogenase 2"/>
    <property type="match status" value="1"/>
</dbReference>
<dbReference type="InterPro" id="IPR029510">
    <property type="entry name" value="Ald_DH_CS_GLU"/>
</dbReference>
<dbReference type="InterPro" id="IPR015590">
    <property type="entry name" value="Aldehyde_DH_dom"/>
</dbReference>
<dbReference type="FunFam" id="3.40.605.10:FF:000026">
    <property type="entry name" value="Aldehyde dehydrogenase, putative"/>
    <property type="match status" value="1"/>
</dbReference>
<dbReference type="InterPro" id="IPR016161">
    <property type="entry name" value="Ald_DH/histidinol_DH"/>
</dbReference>
<dbReference type="PROSITE" id="PS00687">
    <property type="entry name" value="ALDEHYDE_DEHYDR_GLU"/>
    <property type="match status" value="1"/>
</dbReference>
<dbReference type="Pfam" id="PF00171">
    <property type="entry name" value="Aldedh"/>
    <property type="match status" value="1"/>
</dbReference>
<evidence type="ECO:0000256" key="1">
    <source>
        <dbReference type="ARBA" id="ARBA00009986"/>
    </source>
</evidence>
<evidence type="ECO:0000256" key="4">
    <source>
        <dbReference type="PROSITE-ProRule" id="PRU10007"/>
    </source>
</evidence>
<evidence type="ECO:0000313" key="7">
    <source>
        <dbReference type="EMBL" id="OOR22749.1"/>
    </source>
</evidence>
<feature type="domain" description="Aldehyde dehydrogenase" evidence="6">
    <location>
        <begin position="28"/>
        <end position="489"/>
    </location>
</feature>
<comment type="caution">
    <text evidence="7">The sequence shown here is derived from an EMBL/GenBank/DDBJ whole genome shotgun (WGS) entry which is preliminary data.</text>
</comment>